<dbReference type="OrthoDB" id="445362at2759"/>
<name>A0A5E8BQ22_9ASCO</name>
<evidence type="ECO:0000259" key="2">
    <source>
        <dbReference type="Pfam" id="PF09431"/>
    </source>
</evidence>
<dbReference type="InterPro" id="IPR018556">
    <property type="entry name" value="SPIN90/Ldb17_LRD"/>
</dbReference>
<evidence type="ECO:0000313" key="3">
    <source>
        <dbReference type="EMBL" id="VVT51615.1"/>
    </source>
</evidence>
<feature type="region of interest" description="Disordered" evidence="1">
    <location>
        <begin position="541"/>
        <end position="595"/>
    </location>
</feature>
<feature type="region of interest" description="Disordered" evidence="1">
    <location>
        <begin position="619"/>
        <end position="695"/>
    </location>
</feature>
<dbReference type="GO" id="GO:0051666">
    <property type="term" value="P:actin cortical patch localization"/>
    <property type="evidence" value="ECO:0007669"/>
    <property type="project" value="TreeGrafter"/>
</dbReference>
<feature type="region of interest" description="Disordered" evidence="1">
    <location>
        <begin position="742"/>
        <end position="771"/>
    </location>
</feature>
<dbReference type="GO" id="GO:0006897">
    <property type="term" value="P:endocytosis"/>
    <property type="evidence" value="ECO:0007669"/>
    <property type="project" value="TreeGrafter"/>
</dbReference>
<dbReference type="InterPro" id="IPR030125">
    <property type="entry name" value="SPIN90/Ldb17"/>
</dbReference>
<proteinExistence type="predicted"/>
<feature type="region of interest" description="Disordered" evidence="1">
    <location>
        <begin position="815"/>
        <end position="940"/>
    </location>
</feature>
<dbReference type="GeneID" id="43581973"/>
<keyword evidence="4" id="KW-1185">Reference proteome</keyword>
<feature type="compositionally biased region" description="Basic residues" evidence="1">
    <location>
        <begin position="853"/>
        <end position="862"/>
    </location>
</feature>
<feature type="region of interest" description="Disordered" evidence="1">
    <location>
        <begin position="453"/>
        <end position="518"/>
    </location>
</feature>
<feature type="compositionally biased region" description="Low complexity" evidence="1">
    <location>
        <begin position="549"/>
        <end position="561"/>
    </location>
</feature>
<dbReference type="Pfam" id="PF09431">
    <property type="entry name" value="SPIN90_LRD"/>
    <property type="match status" value="1"/>
</dbReference>
<dbReference type="GO" id="GO:0071933">
    <property type="term" value="F:Arp2/3 complex binding"/>
    <property type="evidence" value="ECO:0007669"/>
    <property type="project" value="TreeGrafter"/>
</dbReference>
<protein>
    <recommendedName>
        <fullName evidence="2">SPIN90/Ldb17 leucine-rich domain-containing protein</fullName>
    </recommendedName>
</protein>
<dbReference type="EMBL" id="CABVLU010000002">
    <property type="protein sequence ID" value="VVT51615.1"/>
    <property type="molecule type" value="Genomic_DNA"/>
</dbReference>
<organism evidence="3 4">
    <name type="scientific">Magnusiomyces paraingens</name>
    <dbReference type="NCBI Taxonomy" id="2606893"/>
    <lineage>
        <taxon>Eukaryota</taxon>
        <taxon>Fungi</taxon>
        <taxon>Dikarya</taxon>
        <taxon>Ascomycota</taxon>
        <taxon>Saccharomycotina</taxon>
        <taxon>Dipodascomycetes</taxon>
        <taxon>Dipodascales</taxon>
        <taxon>Dipodascaceae</taxon>
        <taxon>Magnusiomyces</taxon>
    </lineage>
</organism>
<feature type="compositionally biased region" description="Basic and acidic residues" evidence="1">
    <location>
        <begin position="830"/>
        <end position="840"/>
    </location>
</feature>
<feature type="compositionally biased region" description="Pro residues" evidence="1">
    <location>
        <begin position="681"/>
        <end position="690"/>
    </location>
</feature>
<dbReference type="AlphaFoldDB" id="A0A5E8BQ22"/>
<dbReference type="GO" id="GO:0030479">
    <property type="term" value="C:actin cortical patch"/>
    <property type="evidence" value="ECO:0007669"/>
    <property type="project" value="TreeGrafter"/>
</dbReference>
<dbReference type="Proteomes" id="UP000398389">
    <property type="component" value="Unassembled WGS sequence"/>
</dbReference>
<reference evidence="3 4" key="1">
    <citation type="submission" date="2019-09" db="EMBL/GenBank/DDBJ databases">
        <authorList>
            <person name="Brejova B."/>
        </authorList>
    </citation>
    <scope>NUCLEOTIDE SEQUENCE [LARGE SCALE GENOMIC DNA]</scope>
</reference>
<evidence type="ECO:0000313" key="4">
    <source>
        <dbReference type="Proteomes" id="UP000398389"/>
    </source>
</evidence>
<dbReference type="PANTHER" id="PTHR13357:SF1">
    <property type="entry name" value="NCK-INTERACTING PROTEIN WITH SH3 DOMAIN"/>
    <property type="match status" value="1"/>
</dbReference>
<accession>A0A5E8BQ22</accession>
<evidence type="ECO:0000256" key="1">
    <source>
        <dbReference type="SAM" id="MobiDB-lite"/>
    </source>
</evidence>
<feature type="domain" description="SPIN90/Ldb17 leucine-rich" evidence="2">
    <location>
        <begin position="274"/>
        <end position="393"/>
    </location>
</feature>
<feature type="compositionally biased region" description="Polar residues" evidence="1">
    <location>
        <begin position="453"/>
        <end position="468"/>
    </location>
</feature>
<gene>
    <name evidence="3" type="ORF">SAPINGB_P003155</name>
</gene>
<dbReference type="PANTHER" id="PTHR13357">
    <property type="entry name" value="SH3 ADAPTER PROTEIN SPIN90 NCK INTERACTING PROTEIN WITH SH3 DOMAIN"/>
    <property type="match status" value="1"/>
</dbReference>
<dbReference type="RefSeq" id="XP_031853764.1">
    <property type="nucleotide sequence ID" value="XM_031997873.1"/>
</dbReference>
<sequence length="940" mass="107125">MEINSSDLESSCDEFWNELQEIASGHYQSISKVEHALSRYINLAALYFDKYLDQDEDLTRCGYHLIHSSIFNNNKAYVRRKLISLLLESNLDLSNRIFIGAILLIDGRRNPATLEMMQEESATGTLINTIWKSQMKSPRLHRIFLELFYEMCRIQKLTYSDLSLVKSEFLNYLFTAIENKDDYDYDPYGFAVIKVLLALNEQFMVAAYSKATQNNSQYYYNKPHSSSEAHIENLANTDEEHTEPSSEIDNSVDNQFRKIKSEVSLQDLEHHSHQHPNPDYSAVTLENKVFNTLCLHKDQYRTFGENIVFLLNRSPDNTLQLMVLKFLYLIFTTPATYEYLYLNDLKVIVDVFIRELYNLSSDEENLIHTYLRVLHPLLLHTELRRERYKAKELVSLLEGMSENASRYCIDISETTQRLAYRCLFVDWIGAPSPTLPRKCRTFDETISTLSKSRSYSDYESDSTPSVATISEPVSPHTELADSTVKETQTDVTTQESQEPLPYKETSNKERKPSITPLHITHSAPAYLEKHEENDEKFEQFIQNPQQTGESSESSRSSYSNRSYDRNQDIDEGMTPTSPVSTLSSGISSLSCESTEDSSLIIPYTITPPPQITLENNKNIVRGVLPPPPPPSRSNPLAPKHYSLSLHRSRPPPPPPPSLSDSLTSLSEEQPNLHASSIEFHTPPPPPPPQPANRLKHAKSSDALRMLGTLGFKRCAPPPPPVPPLPFEHKINHSKSIEALKSFNSQSQTSVMPPRPPPPRTLRKPNSTNTLGMSIRNTSAIELAYARDNNKDTPPLPSILYEERNTRDDLMKQNSHTSMESLNHYDSYDDETNKSDQESFSHHAGMKQPPQPPNHHHPHHLQKKVSMPSFHPHSSHHHQRARPLPPPPRHHSYAPCPPASRMYMQHNNTHTKLVASHPNRGPPPPPPQRHNSEATIIHSSN</sequence>
<feature type="compositionally biased region" description="Low complexity" evidence="1">
    <location>
        <begin position="576"/>
        <end position="595"/>
    </location>
</feature>
<dbReference type="GO" id="GO:0000147">
    <property type="term" value="P:actin cortical patch assembly"/>
    <property type="evidence" value="ECO:0007669"/>
    <property type="project" value="TreeGrafter"/>
</dbReference>